<reference evidence="2" key="1">
    <citation type="journal article" date="2015" name="Nat. Genet.">
        <title>The genome and transcriptome of the zoonotic hookworm Ancylostoma ceylanicum identify infection-specific gene families.</title>
        <authorList>
            <person name="Schwarz E.M."/>
            <person name="Hu Y."/>
            <person name="Antoshechkin I."/>
            <person name="Miller M.M."/>
            <person name="Sternberg P.W."/>
            <person name="Aroian R.V."/>
        </authorList>
    </citation>
    <scope>NUCLEOTIDE SEQUENCE</scope>
    <source>
        <strain evidence="2">HY135</strain>
    </source>
</reference>
<evidence type="ECO:0000313" key="2">
    <source>
        <dbReference type="Proteomes" id="UP000024635"/>
    </source>
</evidence>
<sequence>MYTSLSFCTTRSPWLSPSGWDPSQAFLICSDDKYAPSPNAVPISPLPPSTTTTTVTTTPATTATTISSQVVEVATTILSSNESVATKTVDPRVHGNTERTVATTSTTAATVTLTRYVPPERVFLEKLLCFI</sequence>
<evidence type="ECO:0000313" key="1">
    <source>
        <dbReference type="EMBL" id="EYC01435.1"/>
    </source>
</evidence>
<keyword evidence="2" id="KW-1185">Reference proteome</keyword>
<accession>A0A016TFK1</accession>
<name>A0A016TFK1_9BILA</name>
<dbReference type="EMBL" id="JARK01001443">
    <property type="protein sequence ID" value="EYC01435.1"/>
    <property type="molecule type" value="Genomic_DNA"/>
</dbReference>
<dbReference type="Proteomes" id="UP000024635">
    <property type="component" value="Unassembled WGS sequence"/>
</dbReference>
<protein>
    <submittedName>
        <fullName evidence="1">Uncharacterized protein</fullName>
    </submittedName>
</protein>
<comment type="caution">
    <text evidence="1">The sequence shown here is derived from an EMBL/GenBank/DDBJ whole genome shotgun (WGS) entry which is preliminary data.</text>
</comment>
<gene>
    <name evidence="1" type="primary">Acey_s0107.g3799</name>
    <name evidence="1" type="ORF">Y032_0107g3799</name>
</gene>
<dbReference type="AlphaFoldDB" id="A0A016TFK1"/>
<proteinExistence type="predicted"/>
<organism evidence="1 2">
    <name type="scientific">Ancylostoma ceylanicum</name>
    <dbReference type="NCBI Taxonomy" id="53326"/>
    <lineage>
        <taxon>Eukaryota</taxon>
        <taxon>Metazoa</taxon>
        <taxon>Ecdysozoa</taxon>
        <taxon>Nematoda</taxon>
        <taxon>Chromadorea</taxon>
        <taxon>Rhabditida</taxon>
        <taxon>Rhabditina</taxon>
        <taxon>Rhabditomorpha</taxon>
        <taxon>Strongyloidea</taxon>
        <taxon>Ancylostomatidae</taxon>
        <taxon>Ancylostomatinae</taxon>
        <taxon>Ancylostoma</taxon>
    </lineage>
</organism>